<dbReference type="Proteomes" id="UP001396334">
    <property type="component" value="Unassembled WGS sequence"/>
</dbReference>
<evidence type="ECO:0000313" key="1">
    <source>
        <dbReference type="EMBL" id="KAK8478700.1"/>
    </source>
</evidence>
<reference evidence="1 2" key="1">
    <citation type="journal article" date="2024" name="G3 (Bethesda)">
        <title>Genome assembly of Hibiscus sabdariffa L. provides insights into metabolisms of medicinal natural products.</title>
        <authorList>
            <person name="Kim T."/>
        </authorList>
    </citation>
    <scope>NUCLEOTIDE SEQUENCE [LARGE SCALE GENOMIC DNA]</scope>
    <source>
        <strain evidence="1">TK-2024</strain>
        <tissue evidence="1">Old leaves</tissue>
    </source>
</reference>
<comment type="caution">
    <text evidence="1">The sequence shown here is derived from an EMBL/GenBank/DDBJ whole genome shotgun (WGS) entry which is preliminary data.</text>
</comment>
<dbReference type="EMBL" id="JBBPBN010001310">
    <property type="protein sequence ID" value="KAK8478700.1"/>
    <property type="molecule type" value="Genomic_DNA"/>
</dbReference>
<evidence type="ECO:0000313" key="2">
    <source>
        <dbReference type="Proteomes" id="UP001396334"/>
    </source>
</evidence>
<name>A0ABR1ZE80_9ROSI</name>
<feature type="non-terminal residue" evidence="1">
    <location>
        <position position="1"/>
    </location>
</feature>
<keyword evidence="2" id="KW-1185">Reference proteome</keyword>
<gene>
    <name evidence="1" type="ORF">V6N11_057299</name>
</gene>
<protein>
    <submittedName>
        <fullName evidence="1">Uncharacterized protein</fullName>
    </submittedName>
</protein>
<accession>A0ABR1ZE80</accession>
<sequence length="134" mass="15302">RKANLITNLRLADGNWSTSQDDLRSHAVDFYDNLFTSGNNDASSFSIRGKFPRLSIEEGDSIDFWRDHWIREVGPLEAALLAPVSLPIFTPINAMVDSRGKWDWKAFQHLLPRDFLDHIATIMPPSLSDMLEFL</sequence>
<organism evidence="1 2">
    <name type="scientific">Hibiscus sabdariffa</name>
    <name type="common">roselle</name>
    <dbReference type="NCBI Taxonomy" id="183260"/>
    <lineage>
        <taxon>Eukaryota</taxon>
        <taxon>Viridiplantae</taxon>
        <taxon>Streptophyta</taxon>
        <taxon>Embryophyta</taxon>
        <taxon>Tracheophyta</taxon>
        <taxon>Spermatophyta</taxon>
        <taxon>Magnoliopsida</taxon>
        <taxon>eudicotyledons</taxon>
        <taxon>Gunneridae</taxon>
        <taxon>Pentapetalae</taxon>
        <taxon>rosids</taxon>
        <taxon>malvids</taxon>
        <taxon>Malvales</taxon>
        <taxon>Malvaceae</taxon>
        <taxon>Malvoideae</taxon>
        <taxon>Hibiscus</taxon>
    </lineage>
</organism>
<proteinExistence type="predicted"/>